<evidence type="ECO:0000313" key="3">
    <source>
        <dbReference type="Proteomes" id="UP000219914"/>
    </source>
</evidence>
<comment type="caution">
    <text evidence="2">The sequence shown here is derived from an EMBL/GenBank/DDBJ whole genome shotgun (WGS) entry which is preliminary data.</text>
</comment>
<gene>
    <name evidence="2" type="ORF">CO674_10315</name>
</gene>
<name>A0ABX4JV08_9HYPH</name>
<organism evidence="2 3">
    <name type="scientific">Rhizobium hidalgonense</name>
    <dbReference type="NCBI Taxonomy" id="1538159"/>
    <lineage>
        <taxon>Bacteria</taxon>
        <taxon>Pseudomonadati</taxon>
        <taxon>Pseudomonadota</taxon>
        <taxon>Alphaproteobacteria</taxon>
        <taxon>Hyphomicrobiales</taxon>
        <taxon>Rhizobiaceae</taxon>
        <taxon>Rhizobium/Agrobacterium group</taxon>
        <taxon>Rhizobium</taxon>
    </lineage>
</organism>
<keyword evidence="3" id="KW-1185">Reference proteome</keyword>
<reference evidence="2 3" key="1">
    <citation type="submission" date="2017-09" db="EMBL/GenBank/DDBJ databases">
        <title>Comparative genomics of rhizobia isolated from Phaseolus vulgaris in China.</title>
        <authorList>
            <person name="Tong W."/>
        </authorList>
    </citation>
    <scope>NUCLEOTIDE SEQUENCE [LARGE SCALE GENOMIC DNA]</scope>
    <source>
        <strain evidence="2 3">FH14</strain>
    </source>
</reference>
<evidence type="ECO:0000313" key="2">
    <source>
        <dbReference type="EMBL" id="PDT23889.1"/>
    </source>
</evidence>
<feature type="region of interest" description="Disordered" evidence="1">
    <location>
        <begin position="40"/>
        <end position="59"/>
    </location>
</feature>
<dbReference type="Proteomes" id="UP000219914">
    <property type="component" value="Unassembled WGS sequence"/>
</dbReference>
<evidence type="ECO:0000256" key="1">
    <source>
        <dbReference type="SAM" id="MobiDB-lite"/>
    </source>
</evidence>
<accession>A0ABX4JV08</accession>
<dbReference type="EMBL" id="NWSY01000006">
    <property type="protein sequence ID" value="PDT23889.1"/>
    <property type="molecule type" value="Genomic_DNA"/>
</dbReference>
<proteinExistence type="predicted"/>
<sequence length="59" mass="6506">MTRASFRQADIERILRAAKAVGSTVEIDLRRLIVTVYHPEADGKEPPSGLAPDGLESWD</sequence>
<protein>
    <submittedName>
        <fullName evidence="2">Uncharacterized protein</fullName>
    </submittedName>
</protein>